<evidence type="ECO:0000313" key="2">
    <source>
        <dbReference type="EMBL" id="KZP02431.1"/>
    </source>
</evidence>
<gene>
    <name evidence="2" type="ORF">FIBSPDRAFT_880348</name>
</gene>
<sequence>MLCQPQYASCYAWPGDSEDVSAQSQRGQDDNVNTTTQPPSLSGGAYPIATQVFPAHFSPAEFSSRYFVTGLPQTSQRGLFHYPGYTQAVCARATGQPITQAVLFTQRVLVQPAPAFKGPVHAVMGDEDFIFCLGNCYTVPPGSGGTSLLDFVAELYSDSHIIGCALYRSNACRRRANQHCRR</sequence>
<feature type="region of interest" description="Disordered" evidence="1">
    <location>
        <begin position="18"/>
        <end position="42"/>
    </location>
</feature>
<reference evidence="2 3" key="1">
    <citation type="journal article" date="2016" name="Mol. Biol. Evol.">
        <title>Comparative Genomics of Early-Diverging Mushroom-Forming Fungi Provides Insights into the Origins of Lignocellulose Decay Capabilities.</title>
        <authorList>
            <person name="Nagy L.G."/>
            <person name="Riley R."/>
            <person name="Tritt A."/>
            <person name="Adam C."/>
            <person name="Daum C."/>
            <person name="Floudas D."/>
            <person name="Sun H."/>
            <person name="Yadav J.S."/>
            <person name="Pangilinan J."/>
            <person name="Larsson K.H."/>
            <person name="Matsuura K."/>
            <person name="Barry K."/>
            <person name="Labutti K."/>
            <person name="Kuo R."/>
            <person name="Ohm R.A."/>
            <person name="Bhattacharya S.S."/>
            <person name="Shirouzu T."/>
            <person name="Yoshinaga Y."/>
            <person name="Martin F.M."/>
            <person name="Grigoriev I.V."/>
            <person name="Hibbett D.S."/>
        </authorList>
    </citation>
    <scope>NUCLEOTIDE SEQUENCE [LARGE SCALE GENOMIC DNA]</scope>
    <source>
        <strain evidence="2 3">CBS 109695</strain>
    </source>
</reference>
<accession>A0A167T0E7</accession>
<protein>
    <submittedName>
        <fullName evidence="2">Uncharacterized protein</fullName>
    </submittedName>
</protein>
<evidence type="ECO:0000256" key="1">
    <source>
        <dbReference type="SAM" id="MobiDB-lite"/>
    </source>
</evidence>
<dbReference type="EMBL" id="KV418575">
    <property type="protein sequence ID" value="KZP02431.1"/>
    <property type="molecule type" value="Genomic_DNA"/>
</dbReference>
<organism evidence="2 3">
    <name type="scientific">Athelia psychrophila</name>
    <dbReference type="NCBI Taxonomy" id="1759441"/>
    <lineage>
        <taxon>Eukaryota</taxon>
        <taxon>Fungi</taxon>
        <taxon>Dikarya</taxon>
        <taxon>Basidiomycota</taxon>
        <taxon>Agaricomycotina</taxon>
        <taxon>Agaricomycetes</taxon>
        <taxon>Agaricomycetidae</taxon>
        <taxon>Atheliales</taxon>
        <taxon>Atheliaceae</taxon>
        <taxon>Athelia</taxon>
    </lineage>
</organism>
<feature type="compositionally biased region" description="Polar residues" evidence="1">
    <location>
        <begin position="20"/>
        <end position="40"/>
    </location>
</feature>
<dbReference type="Proteomes" id="UP000076532">
    <property type="component" value="Unassembled WGS sequence"/>
</dbReference>
<dbReference type="OrthoDB" id="1743579at2759"/>
<dbReference type="AlphaFoldDB" id="A0A167T0E7"/>
<evidence type="ECO:0000313" key="3">
    <source>
        <dbReference type="Proteomes" id="UP000076532"/>
    </source>
</evidence>
<name>A0A167T0E7_9AGAM</name>
<dbReference type="STRING" id="436010.A0A167T0E7"/>
<proteinExistence type="predicted"/>
<keyword evidence="3" id="KW-1185">Reference proteome</keyword>